<dbReference type="EMBL" id="QEKW01000010">
    <property type="protein sequence ID" value="PVZ07961.1"/>
    <property type="molecule type" value="Genomic_DNA"/>
</dbReference>
<feature type="compositionally biased region" description="Acidic residues" evidence="1">
    <location>
        <begin position="223"/>
        <end position="234"/>
    </location>
</feature>
<proteinExistence type="predicted"/>
<dbReference type="RefSeq" id="WP_116709637.1">
    <property type="nucleotide sequence ID" value="NZ_QEKW01000010.1"/>
</dbReference>
<protein>
    <recommendedName>
        <fullName evidence="4">Primosomal protein</fullName>
    </recommendedName>
</protein>
<dbReference type="OrthoDB" id="3350465at2"/>
<comment type="caution">
    <text evidence="2">The sequence shown here is derived from an EMBL/GenBank/DDBJ whole genome shotgun (WGS) entry which is preliminary data.</text>
</comment>
<dbReference type="AlphaFoldDB" id="A0A2U1F702"/>
<evidence type="ECO:0008006" key="4">
    <source>
        <dbReference type="Google" id="ProtNLM"/>
    </source>
</evidence>
<name>A0A2U1F702_9PSEU</name>
<dbReference type="Proteomes" id="UP000245639">
    <property type="component" value="Unassembled WGS sequence"/>
</dbReference>
<feature type="compositionally biased region" description="Low complexity" evidence="1">
    <location>
        <begin position="240"/>
        <end position="250"/>
    </location>
</feature>
<gene>
    <name evidence="2" type="ORF">C8D89_110114</name>
</gene>
<evidence type="ECO:0000313" key="3">
    <source>
        <dbReference type="Proteomes" id="UP000245639"/>
    </source>
</evidence>
<feature type="region of interest" description="Disordered" evidence="1">
    <location>
        <begin position="200"/>
        <end position="251"/>
    </location>
</feature>
<organism evidence="2 3">
    <name type="scientific">Actinomycetospora cinnamomea</name>
    <dbReference type="NCBI Taxonomy" id="663609"/>
    <lineage>
        <taxon>Bacteria</taxon>
        <taxon>Bacillati</taxon>
        <taxon>Actinomycetota</taxon>
        <taxon>Actinomycetes</taxon>
        <taxon>Pseudonocardiales</taxon>
        <taxon>Pseudonocardiaceae</taxon>
        <taxon>Actinomycetospora</taxon>
    </lineage>
</organism>
<evidence type="ECO:0000256" key="1">
    <source>
        <dbReference type="SAM" id="MobiDB-lite"/>
    </source>
</evidence>
<reference evidence="2 3" key="1">
    <citation type="submission" date="2018-04" db="EMBL/GenBank/DDBJ databases">
        <title>Genomic Encyclopedia of Type Strains, Phase IV (KMG-IV): sequencing the most valuable type-strain genomes for metagenomic binning, comparative biology and taxonomic classification.</title>
        <authorList>
            <person name="Goeker M."/>
        </authorList>
    </citation>
    <scope>NUCLEOTIDE SEQUENCE [LARGE SCALE GENOMIC DNA]</scope>
    <source>
        <strain evidence="2 3">DSM 45771</strain>
    </source>
</reference>
<keyword evidence="3" id="KW-1185">Reference proteome</keyword>
<sequence>MAQDIIPITLALTGGDLVTLWAPRWRQDGEEWEAFLGDDEALFAFADAADLAAWIAAAEESGQEHDLADHPAWPVVVKLSVDELTPEDVQRYDVVGVPELVAGDPDTFTLDDLAEVAAMCRSLADVCDLEVVHEVLDATPAFAALSAGPPAFMGRDGQALWAELAEVVDERWDEVVDALDAMVTTPAVDSDRAARLRATATPAPGGDLDPDPQGEPAAPAENVDGDAADPEAVADDPKDAAATGPLADAPADLRADAAGESLRSDLVDAAEEPEEGFWEEVGIDPIGITTPDGEVITLRCYLDDEPVFLGSGGTIEVFSSARALRTWIAGEGEAGHDLAEVSTWDEVVSAATGGDLEIEVAPENQYVLSGLADDLGEGPDVVDAEQLELAVELVTDAAAWAGETRTREALAPSESLGWLVSFVVRPDPTRLTPSPPFDREAAAWRALEDRFLGRLRRH</sequence>
<evidence type="ECO:0000313" key="2">
    <source>
        <dbReference type="EMBL" id="PVZ07961.1"/>
    </source>
</evidence>
<accession>A0A2U1F702</accession>